<evidence type="ECO:0000313" key="9">
    <source>
        <dbReference type="EMBL" id="GAE92388.1"/>
    </source>
</evidence>
<evidence type="ECO:0000256" key="7">
    <source>
        <dbReference type="SAM" id="Phobius"/>
    </source>
</evidence>
<keyword evidence="3 7" id="KW-0812">Transmembrane</keyword>
<feature type="transmembrane region" description="Helical" evidence="7">
    <location>
        <begin position="97"/>
        <end position="115"/>
    </location>
</feature>
<reference evidence="9 10" key="1">
    <citation type="journal article" date="2014" name="Genome Announc.">
        <title>Draft Genome Sequence of the Boron-Tolerant and Moderately Halotolerant Bacterium Gracilibacillus boraciitolerans JCM 21714T.</title>
        <authorList>
            <person name="Ahmed I."/>
            <person name="Oshima K."/>
            <person name="Suda W."/>
            <person name="Kitamura K."/>
            <person name="Iida T."/>
            <person name="Ohmori Y."/>
            <person name="Fujiwara T."/>
            <person name="Hattori M."/>
            <person name="Ohkuma M."/>
        </authorList>
    </citation>
    <scope>NUCLEOTIDE SEQUENCE [LARGE SCALE GENOMIC DNA]</scope>
    <source>
        <strain evidence="9 10">JCM 21714</strain>
    </source>
</reference>
<gene>
    <name evidence="9" type="ORF">JCM21714_1382</name>
</gene>
<keyword evidence="4" id="KW-0029">Amino-acid transport</keyword>
<dbReference type="Proteomes" id="UP000019102">
    <property type="component" value="Unassembled WGS sequence"/>
</dbReference>
<feature type="transmembrane region" description="Helical" evidence="7">
    <location>
        <begin position="40"/>
        <end position="57"/>
    </location>
</feature>
<keyword evidence="2" id="KW-0813">Transport</keyword>
<dbReference type="GO" id="GO:0005886">
    <property type="term" value="C:plasma membrane"/>
    <property type="evidence" value="ECO:0007669"/>
    <property type="project" value="UniProtKB-SubCell"/>
</dbReference>
<dbReference type="GO" id="GO:0055085">
    <property type="term" value="P:transmembrane transport"/>
    <property type="evidence" value="ECO:0007669"/>
    <property type="project" value="InterPro"/>
</dbReference>
<dbReference type="STRING" id="1298598.JCM21714_1382"/>
<comment type="subcellular location">
    <subcellularLocation>
        <location evidence="1">Cell membrane</location>
        <topology evidence="1">Multi-pass membrane protein</topology>
    </subcellularLocation>
</comment>
<feature type="domain" description="Amino acid permease/ SLC12A" evidence="8">
    <location>
        <begin position="4"/>
        <end position="109"/>
    </location>
</feature>
<dbReference type="GO" id="GO:0006865">
    <property type="term" value="P:amino acid transport"/>
    <property type="evidence" value="ECO:0007669"/>
    <property type="project" value="UniProtKB-KW"/>
</dbReference>
<keyword evidence="6 7" id="KW-0472">Membrane</keyword>
<dbReference type="EMBL" id="BAVS01000004">
    <property type="protein sequence ID" value="GAE92388.1"/>
    <property type="molecule type" value="Genomic_DNA"/>
</dbReference>
<protein>
    <submittedName>
        <fullName evidence="9">Amino acid permease</fullName>
    </submittedName>
</protein>
<dbReference type="PANTHER" id="PTHR43495:SF5">
    <property type="entry name" value="GAMMA-AMINOBUTYRIC ACID PERMEASE"/>
    <property type="match status" value="1"/>
</dbReference>
<evidence type="ECO:0000259" key="8">
    <source>
        <dbReference type="Pfam" id="PF00324"/>
    </source>
</evidence>
<dbReference type="Gene3D" id="1.20.1740.10">
    <property type="entry name" value="Amino acid/polyamine transporter I"/>
    <property type="match status" value="1"/>
</dbReference>
<evidence type="ECO:0000256" key="6">
    <source>
        <dbReference type="ARBA" id="ARBA00023136"/>
    </source>
</evidence>
<evidence type="ECO:0000313" key="10">
    <source>
        <dbReference type="Proteomes" id="UP000019102"/>
    </source>
</evidence>
<keyword evidence="5 7" id="KW-1133">Transmembrane helix</keyword>
<organism evidence="9 10">
    <name type="scientific">Gracilibacillus boraciitolerans JCM 21714</name>
    <dbReference type="NCBI Taxonomy" id="1298598"/>
    <lineage>
        <taxon>Bacteria</taxon>
        <taxon>Bacillati</taxon>
        <taxon>Bacillota</taxon>
        <taxon>Bacilli</taxon>
        <taxon>Bacillales</taxon>
        <taxon>Bacillaceae</taxon>
        <taxon>Gracilibacillus</taxon>
    </lineage>
</organism>
<sequence>MTAALFGVVVLLVSLAKDGDAPKLFSKKIKKIKYLPLPSLILATIGLSASIITALLLPGKIYEYITTAAGILLLYNWAFIIISSIRVLDGIKFKNKVIAFIGLLFITTAISGTLMEKSIRPGFWVSLCILGVIGLFTMKFGRNKKAGSNC</sequence>
<evidence type="ECO:0000256" key="2">
    <source>
        <dbReference type="ARBA" id="ARBA00022448"/>
    </source>
</evidence>
<evidence type="ECO:0000256" key="1">
    <source>
        <dbReference type="ARBA" id="ARBA00004651"/>
    </source>
</evidence>
<evidence type="ECO:0000256" key="4">
    <source>
        <dbReference type="ARBA" id="ARBA00022970"/>
    </source>
</evidence>
<accession>W4VHU1</accession>
<dbReference type="eggNOG" id="COG1113">
    <property type="taxonomic scope" value="Bacteria"/>
</dbReference>
<evidence type="ECO:0000256" key="5">
    <source>
        <dbReference type="ARBA" id="ARBA00022989"/>
    </source>
</evidence>
<evidence type="ECO:0000256" key="3">
    <source>
        <dbReference type="ARBA" id="ARBA00022692"/>
    </source>
</evidence>
<name>W4VHU1_9BACI</name>
<feature type="transmembrane region" description="Helical" evidence="7">
    <location>
        <begin position="64"/>
        <end position="85"/>
    </location>
</feature>
<dbReference type="AlphaFoldDB" id="W4VHU1"/>
<dbReference type="InterPro" id="IPR004841">
    <property type="entry name" value="AA-permease/SLC12A_dom"/>
</dbReference>
<feature type="transmembrane region" description="Helical" evidence="7">
    <location>
        <begin position="122"/>
        <end position="141"/>
    </location>
</feature>
<dbReference type="Pfam" id="PF00324">
    <property type="entry name" value="AA_permease"/>
    <property type="match status" value="1"/>
</dbReference>
<comment type="caution">
    <text evidence="9">The sequence shown here is derived from an EMBL/GenBank/DDBJ whole genome shotgun (WGS) entry which is preliminary data.</text>
</comment>
<keyword evidence="10" id="KW-1185">Reference proteome</keyword>
<proteinExistence type="predicted"/>
<dbReference type="PANTHER" id="PTHR43495">
    <property type="entry name" value="GABA PERMEASE"/>
    <property type="match status" value="1"/>
</dbReference>